<name>A0AAW1RV25_9CHLO</name>
<evidence type="ECO:0008006" key="4">
    <source>
        <dbReference type="Google" id="ProtNLM"/>
    </source>
</evidence>
<proteinExistence type="predicted"/>
<feature type="region of interest" description="Disordered" evidence="1">
    <location>
        <begin position="622"/>
        <end position="646"/>
    </location>
</feature>
<sequence>MVQDRAVESSEQWQEGKLLFERLQILPNYEKCVPRIGRPYVKPKDIAFTDLYEFDPEQTRKPPFRVRVRTTLPFLGSRFESVRMITISDEIPGVSCRHTLKGHVRVGIIGVGHHVERSILQNTIATLHALRTAVHRYRELQHAQTVGDAGKAGSERLRGPAPHLAAGPRSEACQAAPLPCKSLGTSANGWRSPQPAEAEAGKLLGLVLGNASPPWPASLAACGRGAQLRRAESAVSTESVYFDAESIEGMQSPRSACSLQDNQAWPACGDAAELVFSLGEVRLEDMWCVFKGHGQVVKLRVSPDYDRWVPPELTGAIVARGDFGLHHTYECVPAEVRQAPYRTHSMSLLPIFGDKAWSVQHTTIEDAGPERCRLTLTGEVRVAVPGLGPLAERVIVGSVAAALQLLPCLVGRCLSVQREVSSLSAALAEAQKASKVFALLKEPFPCCRATSSDAAVRLQGDPADPYQVDGAGERTAPNQDDQLAGSVAEAFTDQVEGLSGAEWGAALQRACERLSAGERTTVAAVARDMADALAVIRADVAPGAAHALEHTQGTQPSLGSAVDVEKAQQWSVEAAKWCSLWREQGIARSPQAILSLRLVHLLAFFVGAGWVCQTRPIVEARSSAGTASAEDHRQRNNSQGDTRTSSWPWRSLQACCSCLPIR</sequence>
<feature type="region of interest" description="Disordered" evidence="1">
    <location>
        <begin position="144"/>
        <end position="168"/>
    </location>
</feature>
<reference evidence="2 3" key="1">
    <citation type="journal article" date="2024" name="Nat. Commun.">
        <title>Phylogenomics reveals the evolutionary origins of lichenization in chlorophyte algae.</title>
        <authorList>
            <person name="Puginier C."/>
            <person name="Libourel C."/>
            <person name="Otte J."/>
            <person name="Skaloud P."/>
            <person name="Haon M."/>
            <person name="Grisel S."/>
            <person name="Petersen M."/>
            <person name="Berrin J.G."/>
            <person name="Delaux P.M."/>
            <person name="Dal Grande F."/>
            <person name="Keller J."/>
        </authorList>
    </citation>
    <scope>NUCLEOTIDE SEQUENCE [LARGE SCALE GENOMIC DNA]</scope>
    <source>
        <strain evidence="2 3">SAG 245.80</strain>
    </source>
</reference>
<gene>
    <name evidence="2" type="ORF">WJX81_000217</name>
</gene>
<protein>
    <recommendedName>
        <fullName evidence="4">VASt domain-containing protein</fullName>
    </recommendedName>
</protein>
<evidence type="ECO:0000313" key="2">
    <source>
        <dbReference type="EMBL" id="KAK9837231.1"/>
    </source>
</evidence>
<feature type="compositionally biased region" description="Polar residues" evidence="1">
    <location>
        <begin position="636"/>
        <end position="646"/>
    </location>
</feature>
<evidence type="ECO:0000313" key="3">
    <source>
        <dbReference type="Proteomes" id="UP001445335"/>
    </source>
</evidence>
<dbReference type="Proteomes" id="UP001445335">
    <property type="component" value="Unassembled WGS sequence"/>
</dbReference>
<keyword evidence="3" id="KW-1185">Reference proteome</keyword>
<evidence type="ECO:0000256" key="1">
    <source>
        <dbReference type="SAM" id="MobiDB-lite"/>
    </source>
</evidence>
<accession>A0AAW1RV25</accession>
<comment type="caution">
    <text evidence="2">The sequence shown here is derived from an EMBL/GenBank/DDBJ whole genome shotgun (WGS) entry which is preliminary data.</text>
</comment>
<dbReference type="EMBL" id="JALJOU010000022">
    <property type="protein sequence ID" value="KAK9837231.1"/>
    <property type="molecule type" value="Genomic_DNA"/>
</dbReference>
<dbReference type="AlphaFoldDB" id="A0AAW1RV25"/>
<organism evidence="2 3">
    <name type="scientific">Elliptochloris bilobata</name>
    <dbReference type="NCBI Taxonomy" id="381761"/>
    <lineage>
        <taxon>Eukaryota</taxon>
        <taxon>Viridiplantae</taxon>
        <taxon>Chlorophyta</taxon>
        <taxon>core chlorophytes</taxon>
        <taxon>Trebouxiophyceae</taxon>
        <taxon>Trebouxiophyceae incertae sedis</taxon>
        <taxon>Elliptochloris clade</taxon>
        <taxon>Elliptochloris</taxon>
    </lineage>
</organism>